<dbReference type="PANTHER" id="PTHR10978">
    <property type="entry name" value="SUCCINATE DEHYDROGENASE CYTOCHROME B560 SUBUNIT"/>
    <property type="match status" value="1"/>
</dbReference>
<comment type="cofactor">
    <cofactor evidence="1">
        <name>heme</name>
        <dbReference type="ChEBI" id="CHEBI:30413"/>
    </cofactor>
</comment>
<dbReference type="InterPro" id="IPR000701">
    <property type="entry name" value="SuccDH_FuR_B_TM-su"/>
</dbReference>
<evidence type="ECO:0000256" key="1">
    <source>
        <dbReference type="ARBA" id="ARBA00001971"/>
    </source>
</evidence>
<protein>
    <recommendedName>
        <fullName evidence="5">Succinate dehydrogenase cytochrome b556 subunit</fullName>
    </recommendedName>
</protein>
<comment type="caution">
    <text evidence="14">The sequence shown here is derived from an EMBL/GenBank/DDBJ whole genome shotgun (WGS) entry which is preliminary data.</text>
</comment>
<dbReference type="Gene3D" id="1.20.1300.10">
    <property type="entry name" value="Fumarate reductase/succinate dehydrogenase, transmembrane subunit"/>
    <property type="match status" value="1"/>
</dbReference>
<evidence type="ECO:0000256" key="3">
    <source>
        <dbReference type="ARBA" id="ARBA00004141"/>
    </source>
</evidence>
<feature type="transmembrane region" description="Helical" evidence="13">
    <location>
        <begin position="31"/>
        <end position="51"/>
    </location>
</feature>
<comment type="function">
    <text evidence="2">Membrane-anchoring subunit of succinate dehydrogenase (SDH).</text>
</comment>
<evidence type="ECO:0000313" key="14">
    <source>
        <dbReference type="EMBL" id="MCX2563507.1"/>
    </source>
</evidence>
<evidence type="ECO:0000256" key="2">
    <source>
        <dbReference type="ARBA" id="ARBA00004050"/>
    </source>
</evidence>
<dbReference type="CDD" id="cd03499">
    <property type="entry name" value="SQR_TypeC_SdhC"/>
    <property type="match status" value="1"/>
</dbReference>
<evidence type="ECO:0000256" key="13">
    <source>
        <dbReference type="SAM" id="Phobius"/>
    </source>
</evidence>
<evidence type="ECO:0000256" key="6">
    <source>
        <dbReference type="ARBA" id="ARBA00022617"/>
    </source>
</evidence>
<dbReference type="NCBIfam" id="TIGR02970">
    <property type="entry name" value="succ_dehyd_cytB"/>
    <property type="match status" value="1"/>
</dbReference>
<evidence type="ECO:0000256" key="12">
    <source>
        <dbReference type="ARBA" id="ARBA00025912"/>
    </source>
</evidence>
<keyword evidence="7 13" id="KW-0812">Transmembrane</keyword>
<evidence type="ECO:0000256" key="9">
    <source>
        <dbReference type="ARBA" id="ARBA00022989"/>
    </source>
</evidence>
<reference evidence="14 15" key="1">
    <citation type="submission" date="2022-11" db="EMBL/GenBank/DDBJ databases">
        <title>Genome sequencing of Acetobacter type strain.</title>
        <authorList>
            <person name="Heo J."/>
            <person name="Lee D."/>
            <person name="Han B.-H."/>
            <person name="Hong S.-B."/>
            <person name="Kwon S.-W."/>
        </authorList>
    </citation>
    <scope>NUCLEOTIDE SEQUENCE [LARGE SCALE GENOMIC DNA]</scope>
    <source>
        <strain evidence="14 15">KACC 21253</strain>
    </source>
</reference>
<sequence length="147" mass="15565">MGSRSDGKLIQRPMSPHLQVYRFRLSMFLSILNRITGVIATGGATLGVLWLSAAAKGPKSFDTARKVTGNPLGKLVLAGWLTSVVYHTVGGIRHLMWDSGYRFEKEQINKDGPVAVGVSAGVSVLLVAALLITCGRSGGRSKVGKAS</sequence>
<keyword evidence="10" id="KW-0408">Iron</keyword>
<dbReference type="PANTHER" id="PTHR10978:SF5">
    <property type="entry name" value="SUCCINATE DEHYDROGENASE CYTOCHROME B560 SUBUNIT, MITOCHONDRIAL"/>
    <property type="match status" value="1"/>
</dbReference>
<dbReference type="Proteomes" id="UP001301152">
    <property type="component" value="Unassembled WGS sequence"/>
</dbReference>
<dbReference type="Pfam" id="PF01127">
    <property type="entry name" value="Sdh_cyt"/>
    <property type="match status" value="1"/>
</dbReference>
<keyword evidence="15" id="KW-1185">Reference proteome</keyword>
<proteinExistence type="inferred from homology"/>
<gene>
    <name evidence="14" type="primary">sdhC</name>
    <name evidence="14" type="ORF">OQ497_05955</name>
</gene>
<evidence type="ECO:0000256" key="8">
    <source>
        <dbReference type="ARBA" id="ARBA00022723"/>
    </source>
</evidence>
<dbReference type="InterPro" id="IPR034804">
    <property type="entry name" value="SQR/QFR_C/D"/>
</dbReference>
<dbReference type="SUPFAM" id="SSF81343">
    <property type="entry name" value="Fumarate reductase respiratory complex transmembrane subunits"/>
    <property type="match status" value="1"/>
</dbReference>
<evidence type="ECO:0000256" key="7">
    <source>
        <dbReference type="ARBA" id="ARBA00022692"/>
    </source>
</evidence>
<keyword evidence="6" id="KW-0349">Heme</keyword>
<comment type="similarity">
    <text evidence="4">Belongs to the cytochrome b560 family.</text>
</comment>
<dbReference type="InterPro" id="IPR018495">
    <property type="entry name" value="Succ_DH_cyt_bsu_CS"/>
</dbReference>
<evidence type="ECO:0000313" key="15">
    <source>
        <dbReference type="Proteomes" id="UP001301152"/>
    </source>
</evidence>
<dbReference type="PROSITE" id="PS01001">
    <property type="entry name" value="SDH_CYT_2"/>
    <property type="match status" value="1"/>
</dbReference>
<evidence type="ECO:0000256" key="4">
    <source>
        <dbReference type="ARBA" id="ARBA00007244"/>
    </source>
</evidence>
<organism evidence="14 15">
    <name type="scientific">Acetobacter thailandicus</name>
    <dbReference type="NCBI Taxonomy" id="1502842"/>
    <lineage>
        <taxon>Bacteria</taxon>
        <taxon>Pseudomonadati</taxon>
        <taxon>Pseudomonadota</taxon>
        <taxon>Alphaproteobacteria</taxon>
        <taxon>Acetobacterales</taxon>
        <taxon>Acetobacteraceae</taxon>
        <taxon>Acetobacter</taxon>
    </lineage>
</organism>
<dbReference type="InterPro" id="IPR014314">
    <property type="entry name" value="Succ_DH_cytb556"/>
</dbReference>
<evidence type="ECO:0000256" key="10">
    <source>
        <dbReference type="ARBA" id="ARBA00023004"/>
    </source>
</evidence>
<evidence type="ECO:0000256" key="5">
    <source>
        <dbReference type="ARBA" id="ARBA00020076"/>
    </source>
</evidence>
<keyword evidence="8" id="KW-0479">Metal-binding</keyword>
<feature type="transmembrane region" description="Helical" evidence="13">
    <location>
        <begin position="112"/>
        <end position="132"/>
    </location>
</feature>
<feature type="transmembrane region" description="Helical" evidence="13">
    <location>
        <begin position="72"/>
        <end position="92"/>
    </location>
</feature>
<keyword evidence="11 13" id="KW-0472">Membrane</keyword>
<dbReference type="EMBL" id="JAPIUZ010000002">
    <property type="protein sequence ID" value="MCX2563507.1"/>
    <property type="molecule type" value="Genomic_DNA"/>
</dbReference>
<evidence type="ECO:0000256" key="11">
    <source>
        <dbReference type="ARBA" id="ARBA00023136"/>
    </source>
</evidence>
<comment type="subcellular location">
    <subcellularLocation>
        <location evidence="3">Membrane</location>
        <topology evidence="3">Multi-pass membrane protein</topology>
    </subcellularLocation>
</comment>
<dbReference type="PIRSF" id="PIRSF000178">
    <property type="entry name" value="SDH_cyt_b560"/>
    <property type="match status" value="1"/>
</dbReference>
<accession>A0ABT3QDZ4</accession>
<keyword evidence="9 13" id="KW-1133">Transmembrane helix</keyword>
<comment type="subunit">
    <text evidence="12">Part of an enzyme complex containing four subunits: a flavoprotein, an iron-sulfur protein, plus two membrane-anchoring proteins, SdhC and SdhD. The complex can form homotrimers.</text>
</comment>
<name>A0ABT3QDZ4_9PROT</name>